<feature type="compositionally biased region" description="Low complexity" evidence="1">
    <location>
        <begin position="314"/>
        <end position="332"/>
    </location>
</feature>
<feature type="compositionally biased region" description="Basic and acidic residues" evidence="1">
    <location>
        <begin position="340"/>
        <end position="353"/>
    </location>
</feature>
<keyword evidence="2" id="KW-1133">Transmembrane helix</keyword>
<feature type="region of interest" description="Disordered" evidence="1">
    <location>
        <begin position="268"/>
        <end position="353"/>
    </location>
</feature>
<organism evidence="3">
    <name type="scientific">Chromera velia CCMP2878</name>
    <dbReference type="NCBI Taxonomy" id="1169474"/>
    <lineage>
        <taxon>Eukaryota</taxon>
        <taxon>Sar</taxon>
        <taxon>Alveolata</taxon>
        <taxon>Colpodellida</taxon>
        <taxon>Chromeraceae</taxon>
        <taxon>Chromera</taxon>
    </lineage>
</organism>
<keyword evidence="2" id="KW-0472">Membrane</keyword>
<evidence type="ECO:0000313" key="3">
    <source>
        <dbReference type="EMBL" id="CEM42118.1"/>
    </source>
</evidence>
<dbReference type="AlphaFoldDB" id="A0A0G4HDL5"/>
<evidence type="ECO:0000256" key="2">
    <source>
        <dbReference type="SAM" id="Phobius"/>
    </source>
</evidence>
<accession>A0A0G4HDL5</accession>
<evidence type="ECO:0000256" key="1">
    <source>
        <dbReference type="SAM" id="MobiDB-lite"/>
    </source>
</evidence>
<dbReference type="VEuPathDB" id="CryptoDB:Cvel_26519"/>
<reference evidence="3" key="1">
    <citation type="submission" date="2014-11" db="EMBL/GenBank/DDBJ databases">
        <authorList>
            <person name="Otto D Thomas"/>
            <person name="Naeem Raeece"/>
        </authorList>
    </citation>
    <scope>NUCLEOTIDE SEQUENCE</scope>
</reference>
<gene>
    <name evidence="3" type="ORF">Cvel_26519</name>
</gene>
<protein>
    <submittedName>
        <fullName evidence="3">Uncharacterized protein</fullName>
    </submittedName>
</protein>
<name>A0A0G4HDL5_9ALVE</name>
<feature type="transmembrane region" description="Helical" evidence="2">
    <location>
        <begin position="151"/>
        <end position="177"/>
    </location>
</feature>
<dbReference type="EMBL" id="CDMZ01002383">
    <property type="protein sequence ID" value="CEM42118.1"/>
    <property type="molecule type" value="Genomic_DNA"/>
</dbReference>
<keyword evidence="2" id="KW-0812">Transmembrane</keyword>
<sequence length="353" mass="39878">MSSLSYSRTVTFQRPSIDEPFGILWDVNSKGDVLIRNVKLGSPADDCYDGPFPLIVKKIDKMKVQGLEEVMSMTKGRQVIHLKVHLTTKAVKLRIDFNERKKIWKFTTRAPQTCAFASIGTILCTIGSVLLFVFIYFFVFRWGGLFSLEAAFLVGPLFLTLVGIMLCAQGQNIVVLFDDKKRTITWKQSHAVCKCSCCSLRRVQYKEVEQVEVKPMRVRVNGAPLHGAFLLSLNERAPVLLLSCGGSSTVSDEAEAWRDFIRERLRSEPEEESMAALEEGFRTPRRQPTRQESDPQDLPGYFDDEAPPYTPAESQTAKQNNSKNKSKQSTNKSKSRGKSRGKDRWADPRSPRG</sequence>
<proteinExistence type="predicted"/>
<feature type="transmembrane region" description="Helical" evidence="2">
    <location>
        <begin position="114"/>
        <end position="139"/>
    </location>
</feature>